<feature type="region of interest" description="Disordered" evidence="2">
    <location>
        <begin position="694"/>
        <end position="719"/>
    </location>
</feature>
<feature type="compositionally biased region" description="Basic and acidic residues" evidence="2">
    <location>
        <begin position="709"/>
        <end position="719"/>
    </location>
</feature>
<feature type="compositionally biased region" description="Basic and acidic residues" evidence="2">
    <location>
        <begin position="1"/>
        <end position="19"/>
    </location>
</feature>
<evidence type="ECO:0000259" key="3">
    <source>
        <dbReference type="Pfam" id="PF07177"/>
    </source>
</evidence>
<dbReference type="InterPro" id="IPR006573">
    <property type="entry name" value="NHR_dom"/>
</dbReference>
<dbReference type="Pfam" id="PF07177">
    <property type="entry name" value="Neuralized"/>
    <property type="match status" value="1"/>
</dbReference>
<dbReference type="EMBL" id="CDMY01000243">
    <property type="protein sequence ID" value="CEL96428.1"/>
    <property type="molecule type" value="Genomic_DNA"/>
</dbReference>
<reference evidence="4 5" key="1">
    <citation type="submission" date="2014-11" db="EMBL/GenBank/DDBJ databases">
        <authorList>
            <person name="Zhu J."/>
            <person name="Qi W."/>
            <person name="Song R."/>
        </authorList>
    </citation>
    <scope>NUCLEOTIDE SEQUENCE [LARGE SCALE GENOMIC DNA]</scope>
</reference>
<evidence type="ECO:0000313" key="5">
    <source>
        <dbReference type="Proteomes" id="UP000041254"/>
    </source>
</evidence>
<keyword evidence="5" id="KW-1185">Reference proteome</keyword>
<keyword evidence="1" id="KW-0175">Coiled coil</keyword>
<dbReference type="AlphaFoldDB" id="A0A0G4EII1"/>
<dbReference type="Proteomes" id="UP000041254">
    <property type="component" value="Unassembled WGS sequence"/>
</dbReference>
<feature type="region of interest" description="Disordered" evidence="2">
    <location>
        <begin position="1"/>
        <end position="25"/>
    </location>
</feature>
<gene>
    <name evidence="4" type="ORF">Vbra_7544</name>
</gene>
<proteinExistence type="predicted"/>
<evidence type="ECO:0000256" key="1">
    <source>
        <dbReference type="SAM" id="Coils"/>
    </source>
</evidence>
<dbReference type="InParanoid" id="A0A0G4EII1"/>
<sequence length="719" mass="81363">MGNTFKREEEAGRKDEALPRKVKRQRSLSLEIDSAKSFKGALQVLGSRKAVIGELMVEEKRLWEDLAKDHRHPNILLARALKRASRRAADRPLPTDSEAAAEPEWKLIFTGPPGYDADSLPPLYRLVDASRPVKKESGPFDIASRMFPVVPGDTEDDEQSETDGGNAQGDAMHDDHVAVADVCPPERIDLNQLTFTGGEAERDALLQEDLMRLLLRRLTQNNSVELVPLDDRIRQHITKKTKTTTGEMDAPDEQHQAWEDVSPDHHSPSRIDIHFREWGTFFEEGSEVPMVDAVRYLMSVEGPYYVLRWAAAREQLVEQLQREDEELKEEIRETAILERDAMHLVQWAKRKSEDTAQKVGLLEAEKGRFIEGHRLQIVKRRRLESLQAAHIEMHKKNLCVKIAQREMPEEGQRWINELEENNSQLRTLIKDLLASNRRFSADIEYLHQISAFMATYFPPDGPPNIPKATMKSLWALPDVPRDTGCRFRNHHRIATLKAMHVSDVGILLFGDGPATVTPQGHYFQLKILAEGAKDRGAGSLGVGMTSVPPLKIPHSKLLHVEDIPQCAVMGYDGHVFHKKWDTVEWDASLFTVGTTIGVLMTTAGELWVLLNGQPYRHVHTKLQSKDLMYAIVHMTGATESIELIPNATPPPDLQPISTILNRRKLAIQHYKRDELYELKTGAARRAAVLRELRRSDEVEGWSVSGASESRQESKSEDAQ</sequence>
<dbReference type="VEuPathDB" id="CryptoDB:Vbra_7544"/>
<dbReference type="Gene3D" id="2.60.120.920">
    <property type="match status" value="1"/>
</dbReference>
<evidence type="ECO:0000256" key="2">
    <source>
        <dbReference type="SAM" id="MobiDB-lite"/>
    </source>
</evidence>
<accession>A0A0G4EII1</accession>
<protein>
    <recommendedName>
        <fullName evidence="3">NHR domain-containing protein</fullName>
    </recommendedName>
</protein>
<dbReference type="InterPro" id="IPR043136">
    <property type="entry name" value="B30.2/SPRY_sf"/>
</dbReference>
<name>A0A0G4EII1_VITBC</name>
<feature type="domain" description="NHR" evidence="3">
    <location>
        <begin position="530"/>
        <end position="644"/>
    </location>
</feature>
<evidence type="ECO:0000313" key="4">
    <source>
        <dbReference type="EMBL" id="CEL96428.1"/>
    </source>
</evidence>
<feature type="coiled-coil region" evidence="1">
    <location>
        <begin position="310"/>
        <end position="340"/>
    </location>
</feature>
<dbReference type="OrthoDB" id="6345132at2759"/>
<feature type="region of interest" description="Disordered" evidence="2">
    <location>
        <begin position="144"/>
        <end position="169"/>
    </location>
</feature>
<organism evidence="4 5">
    <name type="scientific">Vitrella brassicaformis (strain CCMP3155)</name>
    <dbReference type="NCBI Taxonomy" id="1169540"/>
    <lineage>
        <taxon>Eukaryota</taxon>
        <taxon>Sar</taxon>
        <taxon>Alveolata</taxon>
        <taxon>Colpodellida</taxon>
        <taxon>Vitrellaceae</taxon>
        <taxon>Vitrella</taxon>
    </lineage>
</organism>